<name>A0A839QF69_MYCIR</name>
<reference evidence="1 2" key="1">
    <citation type="submission" date="2020-08" db="EMBL/GenBank/DDBJ databases">
        <title>The Agave Microbiome: Exploring the role of microbial communities in plant adaptations to desert environments.</title>
        <authorList>
            <person name="Partida-Martinez L.P."/>
        </authorList>
    </citation>
    <scope>NUCLEOTIDE SEQUENCE [LARGE SCALE GENOMIC DNA]</scope>
    <source>
        <strain evidence="1 2">AT2.18</strain>
    </source>
</reference>
<comment type="caution">
    <text evidence="1">The sequence shown here is derived from an EMBL/GenBank/DDBJ whole genome shotgun (WGS) entry which is preliminary data.</text>
</comment>
<accession>A0A839QF69</accession>
<dbReference type="AlphaFoldDB" id="A0A839QF69"/>
<evidence type="ECO:0000313" key="2">
    <source>
        <dbReference type="Proteomes" id="UP000550501"/>
    </source>
</evidence>
<sequence>MKSNFRGRWGQHVTNDILDRRNGPHFLQYWKMFLTAMAGAPR</sequence>
<proteinExistence type="predicted"/>
<gene>
    <name evidence="1" type="ORF">FHR72_004290</name>
</gene>
<dbReference type="RefSeq" id="WP_260156152.1">
    <property type="nucleotide sequence ID" value="NZ_JACHVU010000011.1"/>
</dbReference>
<dbReference type="Proteomes" id="UP000550501">
    <property type="component" value="Unassembled WGS sequence"/>
</dbReference>
<protein>
    <submittedName>
        <fullName evidence="1">Uncharacterized protein</fullName>
    </submittedName>
</protein>
<organism evidence="1 2">
    <name type="scientific">Mycolicibacterium iranicum</name>
    <name type="common">Mycobacterium iranicum</name>
    <dbReference type="NCBI Taxonomy" id="912594"/>
    <lineage>
        <taxon>Bacteria</taxon>
        <taxon>Bacillati</taxon>
        <taxon>Actinomycetota</taxon>
        <taxon>Actinomycetes</taxon>
        <taxon>Mycobacteriales</taxon>
        <taxon>Mycobacteriaceae</taxon>
        <taxon>Mycolicibacterium</taxon>
    </lineage>
</organism>
<evidence type="ECO:0000313" key="1">
    <source>
        <dbReference type="EMBL" id="MBB2992786.1"/>
    </source>
</evidence>
<dbReference type="EMBL" id="JACHVU010000011">
    <property type="protein sequence ID" value="MBB2992786.1"/>
    <property type="molecule type" value="Genomic_DNA"/>
</dbReference>
<keyword evidence="2" id="KW-1185">Reference proteome</keyword>